<dbReference type="Proteomes" id="UP001232148">
    <property type="component" value="Unassembled WGS sequence"/>
</dbReference>
<accession>A0AAD9H616</accession>
<sequence length="261" mass="28877">MKLNFAILLFPTLLVSKTSATAIDPSGIVDNPASKLAISQCDSPTTESCLPPWQTALKWCQDHPESNKCPWLPWSLSPQTIESDGGHALRTGLKWGLNATCLLSPDACSSFKVDDVMNMLSKMDWRAVVQALQNNLGARCEASPKLCPYVPLTMDYILSAAEEISDFSRLVQAVLAGAEHEKKHGRPAPPRSSGQPITEHNPKAAPAGIIRWYRRIMDVLCEKKSYPWCPHLPELFEFVEDMFQSQREGSQDAVQPGTDNE</sequence>
<reference evidence="3" key="1">
    <citation type="submission" date="2021-06" db="EMBL/GenBank/DDBJ databases">
        <title>Comparative genomics, transcriptomics and evolutionary studies reveal genomic signatures of adaptation to plant cell wall in hemibiotrophic fungi.</title>
        <authorList>
            <consortium name="DOE Joint Genome Institute"/>
            <person name="Baroncelli R."/>
            <person name="Diaz J.F."/>
            <person name="Benocci T."/>
            <person name="Peng M."/>
            <person name="Battaglia E."/>
            <person name="Haridas S."/>
            <person name="Andreopoulos W."/>
            <person name="Labutti K."/>
            <person name="Pangilinan J."/>
            <person name="Floch G.L."/>
            <person name="Makela M.R."/>
            <person name="Henrissat B."/>
            <person name="Grigoriev I.V."/>
            <person name="Crouch J.A."/>
            <person name="De Vries R.P."/>
            <person name="Sukno S.A."/>
            <person name="Thon M.R."/>
        </authorList>
    </citation>
    <scope>NUCLEOTIDE SEQUENCE</scope>
    <source>
        <strain evidence="3">MAFF235873</strain>
    </source>
</reference>
<dbReference type="EMBL" id="MU843011">
    <property type="protein sequence ID" value="KAK2023146.1"/>
    <property type="molecule type" value="Genomic_DNA"/>
</dbReference>
<evidence type="ECO:0000256" key="1">
    <source>
        <dbReference type="SAM" id="MobiDB-lite"/>
    </source>
</evidence>
<evidence type="ECO:0000313" key="4">
    <source>
        <dbReference type="Proteomes" id="UP001232148"/>
    </source>
</evidence>
<keyword evidence="4" id="KW-1185">Reference proteome</keyword>
<dbReference type="AlphaFoldDB" id="A0AAD9H616"/>
<evidence type="ECO:0000313" key="3">
    <source>
        <dbReference type="EMBL" id="KAK2023146.1"/>
    </source>
</evidence>
<gene>
    <name evidence="3" type="ORF">LX32DRAFT_163012</name>
</gene>
<keyword evidence="2" id="KW-0732">Signal</keyword>
<proteinExistence type="predicted"/>
<feature type="signal peptide" evidence="2">
    <location>
        <begin position="1"/>
        <end position="20"/>
    </location>
</feature>
<feature type="region of interest" description="Disordered" evidence="1">
    <location>
        <begin position="178"/>
        <end position="202"/>
    </location>
</feature>
<evidence type="ECO:0000256" key="2">
    <source>
        <dbReference type="SAM" id="SignalP"/>
    </source>
</evidence>
<organism evidence="3 4">
    <name type="scientific">Colletotrichum zoysiae</name>
    <dbReference type="NCBI Taxonomy" id="1216348"/>
    <lineage>
        <taxon>Eukaryota</taxon>
        <taxon>Fungi</taxon>
        <taxon>Dikarya</taxon>
        <taxon>Ascomycota</taxon>
        <taxon>Pezizomycotina</taxon>
        <taxon>Sordariomycetes</taxon>
        <taxon>Hypocreomycetidae</taxon>
        <taxon>Glomerellales</taxon>
        <taxon>Glomerellaceae</taxon>
        <taxon>Colletotrichum</taxon>
        <taxon>Colletotrichum graminicola species complex</taxon>
    </lineage>
</organism>
<feature type="chain" id="PRO_5042157435" evidence="2">
    <location>
        <begin position="21"/>
        <end position="261"/>
    </location>
</feature>
<name>A0AAD9H616_9PEZI</name>
<comment type="caution">
    <text evidence="3">The sequence shown here is derived from an EMBL/GenBank/DDBJ whole genome shotgun (WGS) entry which is preliminary data.</text>
</comment>
<protein>
    <submittedName>
        <fullName evidence="3">Uncharacterized protein</fullName>
    </submittedName>
</protein>